<reference evidence="1 2" key="1">
    <citation type="journal article" date="2015" name="Genome Announc.">
        <title>Genomic Analysis of Broad-Host-Range Enterobacteriophage Av-05.</title>
        <authorList>
            <person name="Amarillas L."/>
            <person name="Lopez-Cuevas O."/>
            <person name="Leon-Felix J."/>
            <person name="Castro-Del Campo N."/>
            <person name="Gerba C.P."/>
            <person name="Chaidez C."/>
        </authorList>
    </citation>
    <scope>NUCLEOTIDE SEQUENCE [LARGE SCALE GENOMIC DNA]</scope>
</reference>
<evidence type="ECO:0000313" key="2">
    <source>
        <dbReference type="Proteomes" id="UP000028961"/>
    </source>
</evidence>
<dbReference type="GeneID" id="22475481"/>
<protein>
    <submittedName>
        <fullName evidence="1">Uncharacterized protein</fullName>
    </submittedName>
</protein>
<dbReference type="KEGG" id="vg:22475481"/>
<accession>A0A076G744</accession>
<proteinExistence type="predicted"/>
<name>A0A076G744_9CAUD</name>
<sequence>MVKNTVKLIEFKISRTKREEVENKLAELLDDGYDIAGQHEAEGWLVYTLVKRLAQVRDIPYGADGSPVHAVLH</sequence>
<organism evidence="1 2">
    <name type="scientific">Escherichia phage Av-05</name>
    <dbReference type="NCBI Taxonomy" id="1527519"/>
    <lineage>
        <taxon>Viruses</taxon>
        <taxon>Duplodnaviria</taxon>
        <taxon>Heunggongvirae</taxon>
        <taxon>Uroviricota</taxon>
        <taxon>Caudoviricetes</taxon>
        <taxon>Vequintavirinae</taxon>
        <taxon>Avunavirus</taxon>
        <taxon>Avunavirus Av05</taxon>
    </lineage>
</organism>
<keyword evidence="2" id="KW-1185">Reference proteome</keyword>
<dbReference type="Proteomes" id="UP000028961">
    <property type="component" value="Segment"/>
</dbReference>
<dbReference type="OrthoDB" id="28716at10239"/>
<dbReference type="RefSeq" id="YP_009111214.1">
    <property type="nucleotide sequence ID" value="NC_025830.1"/>
</dbReference>
<evidence type="ECO:0000313" key="1">
    <source>
        <dbReference type="EMBL" id="AII27683.1"/>
    </source>
</evidence>
<dbReference type="EMBL" id="KM190144">
    <property type="protein sequence ID" value="AII27683.1"/>
    <property type="molecule type" value="Genomic_DNA"/>
</dbReference>
<gene>
    <name evidence="1" type="ORF">Av05_00140</name>
</gene>